<dbReference type="AlphaFoldDB" id="A0A1V9FGS9"/>
<dbReference type="InterPro" id="IPR029068">
    <property type="entry name" value="Glyas_Bleomycin-R_OHBP_Dase"/>
</dbReference>
<protein>
    <submittedName>
        <fullName evidence="2">Glyoxalase</fullName>
    </submittedName>
</protein>
<dbReference type="InterPro" id="IPR037523">
    <property type="entry name" value="VOC_core"/>
</dbReference>
<dbReference type="InterPro" id="IPR004360">
    <property type="entry name" value="Glyas_Fos-R_dOase_dom"/>
</dbReference>
<dbReference type="OrthoDB" id="9794917at2"/>
<dbReference type="EMBL" id="LWBP01000191">
    <property type="protein sequence ID" value="OQP57565.1"/>
    <property type="molecule type" value="Genomic_DNA"/>
</dbReference>
<proteinExistence type="predicted"/>
<dbReference type="Gene3D" id="3.10.180.10">
    <property type="entry name" value="2,3-Dihydroxybiphenyl 1,2-Dioxygenase, domain 1"/>
    <property type="match status" value="1"/>
</dbReference>
<sequence>MKIRLTSIYVEDTFKAFKFYTEVLGFVQRYYLPEGYLAIVASPEEPNGTGLLLEPNENPIASNYQKALYEANIPVIIFSVENMEEEYERLKGKGLVFKKEPTQTDWGIEATFDDTCGNLIQLLQLA</sequence>
<comment type="caution">
    <text evidence="2">The sequence shown here is derived from an EMBL/GenBank/DDBJ whole genome shotgun (WGS) entry which is preliminary data.</text>
</comment>
<feature type="domain" description="VOC" evidence="1">
    <location>
        <begin position="2"/>
        <end position="125"/>
    </location>
</feature>
<reference evidence="3" key="1">
    <citation type="submission" date="2016-04" db="EMBL/GenBank/DDBJ databases">
        <authorList>
            <person name="Chen L."/>
            <person name="Zhuang W."/>
            <person name="Wang G."/>
        </authorList>
    </citation>
    <scope>NUCLEOTIDE SEQUENCE [LARGE SCALE GENOMIC DNA]</scope>
    <source>
        <strain evidence="3">208</strain>
    </source>
</reference>
<organism evidence="2 3">
    <name type="scientific">Niastella populi</name>
    <dbReference type="NCBI Taxonomy" id="550983"/>
    <lineage>
        <taxon>Bacteria</taxon>
        <taxon>Pseudomonadati</taxon>
        <taxon>Bacteroidota</taxon>
        <taxon>Chitinophagia</taxon>
        <taxon>Chitinophagales</taxon>
        <taxon>Chitinophagaceae</taxon>
        <taxon>Niastella</taxon>
    </lineage>
</organism>
<dbReference type="PANTHER" id="PTHR36437:SF2">
    <property type="entry name" value="GLYOXALASE_BLEOMYCIN RESISTANCE PROTEIN_DIOXYGENASE"/>
    <property type="match status" value="1"/>
</dbReference>
<name>A0A1V9FGS9_9BACT</name>
<accession>A0A1V9FGS9</accession>
<dbReference type="PANTHER" id="PTHR36437">
    <property type="entry name" value="GLYOXALASE/BLEOMYCIN RESISTANCE PROTEIN/DIOXYGENASE"/>
    <property type="match status" value="1"/>
</dbReference>
<evidence type="ECO:0000259" key="1">
    <source>
        <dbReference type="PROSITE" id="PS51819"/>
    </source>
</evidence>
<dbReference type="RefSeq" id="WP_081167043.1">
    <property type="nucleotide sequence ID" value="NZ_LWBP01000191.1"/>
</dbReference>
<evidence type="ECO:0000313" key="3">
    <source>
        <dbReference type="Proteomes" id="UP000192276"/>
    </source>
</evidence>
<keyword evidence="3" id="KW-1185">Reference proteome</keyword>
<evidence type="ECO:0000313" key="2">
    <source>
        <dbReference type="EMBL" id="OQP57565.1"/>
    </source>
</evidence>
<dbReference type="Pfam" id="PF00903">
    <property type="entry name" value="Glyoxalase"/>
    <property type="match status" value="1"/>
</dbReference>
<dbReference type="PROSITE" id="PS51819">
    <property type="entry name" value="VOC"/>
    <property type="match status" value="1"/>
</dbReference>
<dbReference type="STRING" id="550983.A4R26_23860"/>
<dbReference type="Proteomes" id="UP000192276">
    <property type="component" value="Unassembled WGS sequence"/>
</dbReference>
<gene>
    <name evidence="2" type="ORF">A4R26_23860</name>
</gene>
<dbReference type="SUPFAM" id="SSF54593">
    <property type="entry name" value="Glyoxalase/Bleomycin resistance protein/Dihydroxybiphenyl dioxygenase"/>
    <property type="match status" value="1"/>
</dbReference>